<dbReference type="AlphaFoldDB" id="A0A382AH00"/>
<dbReference type="EMBL" id="UINC01025355">
    <property type="protein sequence ID" value="SVB00786.1"/>
    <property type="molecule type" value="Genomic_DNA"/>
</dbReference>
<organism evidence="1">
    <name type="scientific">marine metagenome</name>
    <dbReference type="NCBI Taxonomy" id="408172"/>
    <lineage>
        <taxon>unclassified sequences</taxon>
        <taxon>metagenomes</taxon>
        <taxon>ecological metagenomes</taxon>
    </lineage>
</organism>
<dbReference type="Gene3D" id="2.60.120.260">
    <property type="entry name" value="Galactose-binding domain-like"/>
    <property type="match status" value="1"/>
</dbReference>
<proteinExistence type="predicted"/>
<protein>
    <recommendedName>
        <fullName evidence="2">Bacterial alpha-L-rhamnosidase N-terminal domain-containing protein</fullName>
    </recommendedName>
</protein>
<gene>
    <name evidence="1" type="ORF">METZ01_LOCUS153640</name>
</gene>
<sequence>MTSCKIFTRLLTLVFQLQAASLFAQSVPQWIWSVKADSPNNPHYFSKLVLLASAPKEAKIIFTCDNGSEVFINGKSVGRNRDWQQPVAADVKKLLKVGSNLIAARAQNAGGVAGFVLKLDITSASGKKRSVVTDATWVLSEKETKDWKNKGITGGRKPIVHGKMGMGPWGNIFAGGGRKPVAKGSSGNTLRHSKGFKVEMVYDVPRSQGSWVSLAVDDKGRI</sequence>
<dbReference type="SUPFAM" id="SSF49785">
    <property type="entry name" value="Galactose-binding domain-like"/>
    <property type="match status" value="1"/>
</dbReference>
<reference evidence="1" key="1">
    <citation type="submission" date="2018-05" db="EMBL/GenBank/DDBJ databases">
        <authorList>
            <person name="Lanie J.A."/>
            <person name="Ng W.-L."/>
            <person name="Kazmierczak K.M."/>
            <person name="Andrzejewski T.M."/>
            <person name="Davidsen T.M."/>
            <person name="Wayne K.J."/>
            <person name="Tettelin H."/>
            <person name="Glass J.I."/>
            <person name="Rusch D."/>
            <person name="Podicherti R."/>
            <person name="Tsui H.-C.T."/>
            <person name="Winkler M.E."/>
        </authorList>
    </citation>
    <scope>NUCLEOTIDE SEQUENCE</scope>
</reference>
<evidence type="ECO:0000313" key="1">
    <source>
        <dbReference type="EMBL" id="SVB00786.1"/>
    </source>
</evidence>
<dbReference type="InterPro" id="IPR008979">
    <property type="entry name" value="Galactose-bd-like_sf"/>
</dbReference>
<evidence type="ECO:0008006" key="2">
    <source>
        <dbReference type="Google" id="ProtNLM"/>
    </source>
</evidence>
<name>A0A382AH00_9ZZZZ</name>
<accession>A0A382AH00</accession>
<feature type="non-terminal residue" evidence="1">
    <location>
        <position position="222"/>
    </location>
</feature>